<evidence type="ECO:0000313" key="1">
    <source>
        <dbReference type="EMBL" id="MCI54578.1"/>
    </source>
</evidence>
<evidence type="ECO:0000313" key="2">
    <source>
        <dbReference type="Proteomes" id="UP000265520"/>
    </source>
</evidence>
<dbReference type="Proteomes" id="UP000265520">
    <property type="component" value="Unassembled WGS sequence"/>
</dbReference>
<reference evidence="1 2" key="1">
    <citation type="journal article" date="2018" name="Front. Plant Sci.">
        <title>Red Clover (Trifolium pratense) and Zigzag Clover (T. medium) - A Picture of Genomic Similarities and Differences.</title>
        <authorList>
            <person name="Dluhosova J."/>
            <person name="Istvanek J."/>
            <person name="Nedelnik J."/>
            <person name="Repkova J."/>
        </authorList>
    </citation>
    <scope>NUCLEOTIDE SEQUENCE [LARGE SCALE GENOMIC DNA]</scope>
    <source>
        <strain evidence="2">cv. 10/8</strain>
        <tissue evidence="1">Leaf</tissue>
    </source>
</reference>
<dbReference type="AlphaFoldDB" id="A0A392T0E1"/>
<proteinExistence type="predicted"/>
<protein>
    <submittedName>
        <fullName evidence="1">Uncharacterized protein</fullName>
    </submittedName>
</protein>
<accession>A0A392T0E1</accession>
<keyword evidence="2" id="KW-1185">Reference proteome</keyword>
<dbReference type="EMBL" id="LXQA010481654">
    <property type="protein sequence ID" value="MCI54578.1"/>
    <property type="molecule type" value="Genomic_DNA"/>
</dbReference>
<feature type="non-terminal residue" evidence="1">
    <location>
        <position position="1"/>
    </location>
</feature>
<name>A0A392T0E1_9FABA</name>
<sequence length="29" mass="2762">GSEEGSAGGGGATRGGITVEAKAKRILCE</sequence>
<organism evidence="1 2">
    <name type="scientific">Trifolium medium</name>
    <dbReference type="NCBI Taxonomy" id="97028"/>
    <lineage>
        <taxon>Eukaryota</taxon>
        <taxon>Viridiplantae</taxon>
        <taxon>Streptophyta</taxon>
        <taxon>Embryophyta</taxon>
        <taxon>Tracheophyta</taxon>
        <taxon>Spermatophyta</taxon>
        <taxon>Magnoliopsida</taxon>
        <taxon>eudicotyledons</taxon>
        <taxon>Gunneridae</taxon>
        <taxon>Pentapetalae</taxon>
        <taxon>rosids</taxon>
        <taxon>fabids</taxon>
        <taxon>Fabales</taxon>
        <taxon>Fabaceae</taxon>
        <taxon>Papilionoideae</taxon>
        <taxon>50 kb inversion clade</taxon>
        <taxon>NPAAA clade</taxon>
        <taxon>Hologalegina</taxon>
        <taxon>IRL clade</taxon>
        <taxon>Trifolieae</taxon>
        <taxon>Trifolium</taxon>
    </lineage>
</organism>
<comment type="caution">
    <text evidence="1">The sequence shown here is derived from an EMBL/GenBank/DDBJ whole genome shotgun (WGS) entry which is preliminary data.</text>
</comment>